<dbReference type="PANTHER" id="PTHR10334">
    <property type="entry name" value="CYSTEINE-RICH SECRETORY PROTEIN-RELATED"/>
    <property type="match status" value="1"/>
</dbReference>
<accession>G8Y144</accession>
<dbReference type="CDD" id="cd05384">
    <property type="entry name" value="CAP_PRY1-like"/>
    <property type="match status" value="1"/>
</dbReference>
<feature type="chain" id="PRO_5003518737" evidence="6">
    <location>
        <begin position="19"/>
        <end position="330"/>
    </location>
</feature>
<dbReference type="InParanoid" id="G8Y144"/>
<dbReference type="FunFam" id="3.40.33.10:FF:000012">
    <property type="entry name" value="Secreted protein PRY1"/>
    <property type="match status" value="1"/>
</dbReference>
<evidence type="ECO:0000313" key="8">
    <source>
        <dbReference type="EMBL" id="CCE86547.1"/>
    </source>
</evidence>
<feature type="compositionally biased region" description="Low complexity" evidence="5">
    <location>
        <begin position="133"/>
        <end position="179"/>
    </location>
</feature>
<gene>
    <name evidence="8" type="primary">Piso0_005043</name>
    <name evidence="8" type="ORF">GNLVRS01_PISO0N06613g</name>
</gene>
<feature type="region of interest" description="Disordered" evidence="5">
    <location>
        <begin position="111"/>
        <end position="183"/>
    </location>
</feature>
<feature type="region of interest" description="Disordered" evidence="5">
    <location>
        <begin position="39"/>
        <end position="68"/>
    </location>
</feature>
<keyword evidence="4 6" id="KW-0732">Signal</keyword>
<dbReference type="GO" id="GO:0031982">
    <property type="term" value="C:vesicle"/>
    <property type="evidence" value="ECO:0007669"/>
    <property type="project" value="UniProtKB-ARBA"/>
</dbReference>
<feature type="signal peptide" evidence="6">
    <location>
        <begin position="1"/>
        <end position="18"/>
    </location>
</feature>
<keyword evidence="9" id="KW-1185">Reference proteome</keyword>
<dbReference type="InterPro" id="IPR035940">
    <property type="entry name" value="CAP_sf"/>
</dbReference>
<evidence type="ECO:0000256" key="6">
    <source>
        <dbReference type="SAM" id="SignalP"/>
    </source>
</evidence>
<evidence type="ECO:0000256" key="3">
    <source>
        <dbReference type="ARBA" id="ARBA00022525"/>
    </source>
</evidence>
<feature type="domain" description="SCP" evidence="7">
    <location>
        <begin position="194"/>
        <end position="320"/>
    </location>
</feature>
<dbReference type="STRING" id="559304.G8Y144"/>
<dbReference type="PRINTS" id="PR00837">
    <property type="entry name" value="V5TPXLIKE"/>
</dbReference>
<comment type="subcellular location">
    <subcellularLocation>
        <location evidence="1">Secreted</location>
    </subcellularLocation>
</comment>
<feature type="compositionally biased region" description="Low complexity" evidence="5">
    <location>
        <begin position="39"/>
        <end position="53"/>
    </location>
</feature>
<comment type="similarity">
    <text evidence="2">Belongs to the CRISP family.</text>
</comment>
<evidence type="ECO:0000256" key="5">
    <source>
        <dbReference type="SAM" id="MobiDB-lite"/>
    </source>
</evidence>
<dbReference type="InterPro" id="IPR018244">
    <property type="entry name" value="Allrgn_V5/Tpx1_CS"/>
</dbReference>
<dbReference type="GO" id="GO:0005576">
    <property type="term" value="C:extracellular region"/>
    <property type="evidence" value="ECO:0007669"/>
    <property type="project" value="UniProtKB-SubCell"/>
</dbReference>
<proteinExistence type="inferred from homology"/>
<dbReference type="AlphaFoldDB" id="G8Y144"/>
<dbReference type="InterPro" id="IPR001283">
    <property type="entry name" value="CRISP-related"/>
</dbReference>
<dbReference type="Pfam" id="PF00188">
    <property type="entry name" value="CAP"/>
    <property type="match status" value="1"/>
</dbReference>
<dbReference type="eggNOG" id="KOG3017">
    <property type="taxonomic scope" value="Eukaryota"/>
</dbReference>
<name>G8Y144_PICSO</name>
<evidence type="ECO:0000313" key="9">
    <source>
        <dbReference type="Proteomes" id="UP000005222"/>
    </source>
</evidence>
<dbReference type="InterPro" id="IPR014044">
    <property type="entry name" value="CAP_dom"/>
</dbReference>
<keyword evidence="3" id="KW-0964">Secreted</keyword>
<dbReference type="OMA" id="YVICEYS"/>
<dbReference type="HOGENOM" id="CLU_035730_3_1_1"/>
<organism evidence="8 9">
    <name type="scientific">Pichia sorbitophila (strain ATCC MYA-4447 / BCRC 22081 / CBS 7064 / NBRC 10061 / NRRL Y-12695)</name>
    <name type="common">Hybrid yeast</name>
    <dbReference type="NCBI Taxonomy" id="559304"/>
    <lineage>
        <taxon>Eukaryota</taxon>
        <taxon>Fungi</taxon>
        <taxon>Dikarya</taxon>
        <taxon>Ascomycota</taxon>
        <taxon>Saccharomycotina</taxon>
        <taxon>Pichiomycetes</taxon>
        <taxon>Debaryomycetaceae</taxon>
        <taxon>Millerozyma</taxon>
    </lineage>
</organism>
<evidence type="ECO:0000256" key="2">
    <source>
        <dbReference type="ARBA" id="ARBA00009923"/>
    </source>
</evidence>
<protein>
    <submittedName>
        <fullName evidence="8">Piso0_005043 protein</fullName>
    </submittedName>
</protein>
<reference evidence="8 9" key="1">
    <citation type="journal article" date="2012" name="G3 (Bethesda)">
        <title>Pichia sorbitophila, an interspecies yeast hybrid reveals early steps of genome resolution following polyploidization.</title>
        <authorList>
            <person name="Leh Louis V."/>
            <person name="Despons L."/>
            <person name="Friedrich A."/>
            <person name="Martin T."/>
            <person name="Durrens P."/>
            <person name="Casaregola S."/>
            <person name="Neuveglise C."/>
            <person name="Fairhead C."/>
            <person name="Marck C."/>
            <person name="Cruz J.A."/>
            <person name="Straub M.L."/>
            <person name="Kugler V."/>
            <person name="Sacerdot C."/>
            <person name="Uzunov Z."/>
            <person name="Thierry A."/>
            <person name="Weiss S."/>
            <person name="Bleykasten C."/>
            <person name="De Montigny J."/>
            <person name="Jacques N."/>
            <person name="Jung P."/>
            <person name="Lemaire M."/>
            <person name="Mallet S."/>
            <person name="Morel G."/>
            <person name="Richard G.F."/>
            <person name="Sarkar A."/>
            <person name="Savel G."/>
            <person name="Schacherer J."/>
            <person name="Seret M.L."/>
            <person name="Talla E."/>
            <person name="Samson G."/>
            <person name="Jubin C."/>
            <person name="Poulain J."/>
            <person name="Vacherie B."/>
            <person name="Barbe V."/>
            <person name="Pelletier E."/>
            <person name="Sherman D.J."/>
            <person name="Westhof E."/>
            <person name="Weissenbach J."/>
            <person name="Baret P.V."/>
            <person name="Wincker P."/>
            <person name="Gaillardin C."/>
            <person name="Dujon B."/>
            <person name="Souciet J.L."/>
        </authorList>
    </citation>
    <scope>NUCLEOTIDE SEQUENCE [LARGE SCALE GENOMIC DNA]</scope>
    <source>
        <strain evidence="9">ATCC MYA-4447 / BCRC 22081 / CBS 7064 / NBRC 10061 / NRRL Y-12695</strain>
    </source>
</reference>
<dbReference type="OrthoDB" id="337038at2759"/>
<evidence type="ECO:0000259" key="7">
    <source>
        <dbReference type="SMART" id="SM00198"/>
    </source>
</evidence>
<dbReference type="Gene3D" id="3.40.33.10">
    <property type="entry name" value="CAP"/>
    <property type="match status" value="1"/>
</dbReference>
<dbReference type="PROSITE" id="PS01010">
    <property type="entry name" value="CRISP_2"/>
    <property type="match status" value="1"/>
</dbReference>
<dbReference type="SUPFAM" id="SSF55797">
    <property type="entry name" value="PR-1-like"/>
    <property type="match status" value="1"/>
</dbReference>
<evidence type="ECO:0000256" key="1">
    <source>
        <dbReference type="ARBA" id="ARBA00004613"/>
    </source>
</evidence>
<dbReference type="EMBL" id="FO082046">
    <property type="protein sequence ID" value="CCE86547.1"/>
    <property type="molecule type" value="Genomic_DNA"/>
</dbReference>
<dbReference type="Proteomes" id="UP000005222">
    <property type="component" value="Chromosome N"/>
</dbReference>
<evidence type="ECO:0000256" key="4">
    <source>
        <dbReference type="ARBA" id="ARBA00022729"/>
    </source>
</evidence>
<dbReference type="SMART" id="SM00198">
    <property type="entry name" value="SCP"/>
    <property type="match status" value="1"/>
</dbReference>
<sequence>MKLSTLMLLAGSGSVVLSAPAPLVKTVEVQSTQIVTASPTAAANQASNSQSTGTPGGSQAGSSSSNSQGWSKWSSLFSQLLGMSSSNDNSGSQDSIHTVLDLSATGKASSKTQNQAAAATSPGDNDILGWLFGGSTTTSSTAGSPTSSPEASSSSSSSQIAPSSKTSSSSSSPSGSSDSDIYAGIYQSPGVDKQFAKDTLDAHNKYRKEHNVGDLSWDVDAYKYAKNVADKYDCSGVLTHTHGPYGENLASGYPSGPAAVKAWYDEGKSYDYSSANTYNHFTQVVWKSTTKVGCAYKNCQWNNWGLYVICSYSPAGNMIGQESQNVLPEN</sequence>